<reference evidence="2" key="2">
    <citation type="journal article" date="2015" name="Data Brief">
        <title>Shoot transcriptome of the giant reed, Arundo donax.</title>
        <authorList>
            <person name="Barrero R.A."/>
            <person name="Guerrero F.D."/>
            <person name="Moolhuijzen P."/>
            <person name="Goolsby J.A."/>
            <person name="Tidwell J."/>
            <person name="Bellgard S.E."/>
            <person name="Bellgard M.I."/>
        </authorList>
    </citation>
    <scope>NUCLEOTIDE SEQUENCE</scope>
    <source>
        <tissue evidence="2">Shoot tissue taken approximately 20 cm above the soil surface</tissue>
    </source>
</reference>
<sequence length="180" mass="18860">MNFLKFEMHVTESEIGHLAKLTSSYSTSDILLSSFTVKVAGSVISTRPHLSTASLIDPLNITILAFRKITVVPGFNTSTCSLRAVKRMTPVSSPTRHSATRGGLEPAAAAGLPPPRAPAATGAELTTLTVRVWPLVTGLSWSTLVKTGFLSAGFSPPFAAAVAMAAAKMAGSEWSGRMLC</sequence>
<feature type="compositionally biased region" description="Low complexity" evidence="1">
    <location>
        <begin position="101"/>
        <end position="111"/>
    </location>
</feature>
<dbReference type="EMBL" id="GBRH01272944">
    <property type="protein sequence ID" value="JAD24951.1"/>
    <property type="molecule type" value="Transcribed_RNA"/>
</dbReference>
<organism evidence="2">
    <name type="scientific">Arundo donax</name>
    <name type="common">Giant reed</name>
    <name type="synonym">Donax arundinaceus</name>
    <dbReference type="NCBI Taxonomy" id="35708"/>
    <lineage>
        <taxon>Eukaryota</taxon>
        <taxon>Viridiplantae</taxon>
        <taxon>Streptophyta</taxon>
        <taxon>Embryophyta</taxon>
        <taxon>Tracheophyta</taxon>
        <taxon>Spermatophyta</taxon>
        <taxon>Magnoliopsida</taxon>
        <taxon>Liliopsida</taxon>
        <taxon>Poales</taxon>
        <taxon>Poaceae</taxon>
        <taxon>PACMAD clade</taxon>
        <taxon>Arundinoideae</taxon>
        <taxon>Arundineae</taxon>
        <taxon>Arundo</taxon>
    </lineage>
</organism>
<proteinExistence type="predicted"/>
<protein>
    <submittedName>
        <fullName evidence="2">Uncharacterized protein</fullName>
    </submittedName>
</protein>
<name>A0A0A8YGK9_ARUDO</name>
<feature type="region of interest" description="Disordered" evidence="1">
    <location>
        <begin position="91"/>
        <end position="116"/>
    </location>
</feature>
<evidence type="ECO:0000313" key="2">
    <source>
        <dbReference type="EMBL" id="JAD24951.1"/>
    </source>
</evidence>
<reference evidence="2" key="1">
    <citation type="submission" date="2014-09" db="EMBL/GenBank/DDBJ databases">
        <authorList>
            <person name="Magalhaes I.L.F."/>
            <person name="Oliveira U."/>
            <person name="Santos F.R."/>
            <person name="Vidigal T.H.D.A."/>
            <person name="Brescovit A.D."/>
            <person name="Santos A.J."/>
        </authorList>
    </citation>
    <scope>NUCLEOTIDE SEQUENCE</scope>
    <source>
        <tissue evidence="2">Shoot tissue taken approximately 20 cm above the soil surface</tissue>
    </source>
</reference>
<dbReference type="AlphaFoldDB" id="A0A0A8YGK9"/>
<accession>A0A0A8YGK9</accession>
<evidence type="ECO:0000256" key="1">
    <source>
        <dbReference type="SAM" id="MobiDB-lite"/>
    </source>
</evidence>